<dbReference type="EMBL" id="FNJN01000004">
    <property type="protein sequence ID" value="SDP13547.1"/>
    <property type="molecule type" value="Genomic_DNA"/>
</dbReference>
<dbReference type="AlphaFoldDB" id="A0A1H0Q861"/>
<dbReference type="PROSITE" id="PS51257">
    <property type="entry name" value="PROKAR_LIPOPROTEIN"/>
    <property type="match status" value="1"/>
</dbReference>
<dbReference type="Proteomes" id="UP000186456">
    <property type="component" value="Unassembled WGS sequence"/>
</dbReference>
<proteinExistence type="predicted"/>
<evidence type="ECO:0000256" key="1">
    <source>
        <dbReference type="SAM" id="Phobius"/>
    </source>
</evidence>
<feature type="transmembrane region" description="Helical" evidence="1">
    <location>
        <begin position="119"/>
        <end position="144"/>
    </location>
</feature>
<evidence type="ECO:0000313" key="2">
    <source>
        <dbReference type="EMBL" id="SDP13547.1"/>
    </source>
</evidence>
<feature type="transmembrane region" description="Helical" evidence="1">
    <location>
        <begin position="21"/>
        <end position="44"/>
    </location>
</feature>
<feature type="transmembrane region" description="Helical" evidence="1">
    <location>
        <begin position="156"/>
        <end position="178"/>
    </location>
</feature>
<keyword evidence="1" id="KW-1133">Transmembrane helix</keyword>
<feature type="transmembrane region" description="Helical" evidence="1">
    <location>
        <begin position="56"/>
        <end position="77"/>
    </location>
</feature>
<sequence>MRDETRSNADHLGNRGSSVPDGFSVLATVGILIGCVVVVAHLLLGGTSSLVRMDGTAAWPYALGFALIVLGLVLHVLRPAAKQDVVITIGSGVVCVIALPVAWLLFGFAGIGLGDDRQVAALLAAHTASVLPIITAFTGGVVSWRTRTATYRHRRLLMGALVCASLVVSVGLLVWAGMSFPGGVER</sequence>
<gene>
    <name evidence="2" type="ORF">SAMN04487788_2290</name>
</gene>
<reference evidence="2 3" key="1">
    <citation type="submission" date="2016-10" db="EMBL/GenBank/DDBJ databases">
        <authorList>
            <person name="de Groot N.N."/>
        </authorList>
    </citation>
    <scope>NUCLEOTIDE SEQUENCE [LARGE SCALE GENOMIC DNA]</scope>
    <source>
        <strain evidence="2 3">StLB037</strain>
    </source>
</reference>
<evidence type="ECO:0000313" key="3">
    <source>
        <dbReference type="Proteomes" id="UP000186456"/>
    </source>
</evidence>
<keyword evidence="1" id="KW-0472">Membrane</keyword>
<protein>
    <submittedName>
        <fullName evidence="2">Uncharacterized protein</fullName>
    </submittedName>
</protein>
<organism evidence="2 3">
    <name type="scientific">Microbacterium testaceum (strain StLB037)</name>
    <dbReference type="NCBI Taxonomy" id="979556"/>
    <lineage>
        <taxon>Bacteria</taxon>
        <taxon>Bacillati</taxon>
        <taxon>Actinomycetota</taxon>
        <taxon>Actinomycetes</taxon>
        <taxon>Micrococcales</taxon>
        <taxon>Microbacteriaceae</taxon>
        <taxon>Microbacterium</taxon>
    </lineage>
</organism>
<accession>A0A1H0Q861</accession>
<feature type="transmembrane region" description="Helical" evidence="1">
    <location>
        <begin position="89"/>
        <end position="113"/>
    </location>
</feature>
<name>A0A1H0Q861_MICTS</name>
<keyword evidence="1" id="KW-0812">Transmembrane</keyword>